<reference evidence="3" key="1">
    <citation type="journal article" date="2019" name="Int. J. Syst. Evol. Microbiol.">
        <title>The Global Catalogue of Microorganisms (GCM) 10K type strain sequencing project: providing services to taxonomists for standard genome sequencing and annotation.</title>
        <authorList>
            <consortium name="The Broad Institute Genomics Platform"/>
            <consortium name="The Broad Institute Genome Sequencing Center for Infectious Disease"/>
            <person name="Wu L."/>
            <person name="Ma J."/>
        </authorList>
    </citation>
    <scope>NUCLEOTIDE SEQUENCE [LARGE SCALE GENOMIC DNA]</scope>
    <source>
        <strain evidence="3">ICMP 6774ER</strain>
    </source>
</reference>
<feature type="chain" id="PRO_5046479872" evidence="1">
    <location>
        <begin position="28"/>
        <end position="85"/>
    </location>
</feature>
<proteinExistence type="predicted"/>
<comment type="caution">
    <text evidence="2">The sequence shown here is derived from an EMBL/GenBank/DDBJ whole genome shotgun (WGS) entry which is preliminary data.</text>
</comment>
<feature type="signal peptide" evidence="1">
    <location>
        <begin position="1"/>
        <end position="27"/>
    </location>
</feature>
<name>A0ABW4TEW6_9ACTN</name>
<protein>
    <submittedName>
        <fullName evidence="2">Uncharacterized protein</fullName>
    </submittedName>
</protein>
<gene>
    <name evidence="2" type="ORF">ACFSKW_46440</name>
</gene>
<organism evidence="2 3">
    <name type="scientific">Nonomuraea mangrovi</name>
    <dbReference type="NCBI Taxonomy" id="2316207"/>
    <lineage>
        <taxon>Bacteria</taxon>
        <taxon>Bacillati</taxon>
        <taxon>Actinomycetota</taxon>
        <taxon>Actinomycetes</taxon>
        <taxon>Streptosporangiales</taxon>
        <taxon>Streptosporangiaceae</taxon>
        <taxon>Nonomuraea</taxon>
    </lineage>
</organism>
<keyword evidence="3" id="KW-1185">Reference proteome</keyword>
<accession>A0ABW4TEW6</accession>
<dbReference type="EMBL" id="JBHUFV010000079">
    <property type="protein sequence ID" value="MFD1938924.1"/>
    <property type="molecule type" value="Genomic_DNA"/>
</dbReference>
<evidence type="ECO:0000313" key="2">
    <source>
        <dbReference type="EMBL" id="MFD1938924.1"/>
    </source>
</evidence>
<keyword evidence="1" id="KW-0732">Signal</keyword>
<sequence>MIKKLCATGAVLAAATGVTLLAAPAHADTWTSNWSRNSDSWQSGNNFGNVAAFNHGGSDSTNVNNINGIANTATDGSITVTYIFY</sequence>
<dbReference type="Proteomes" id="UP001597368">
    <property type="component" value="Unassembled WGS sequence"/>
</dbReference>
<evidence type="ECO:0000256" key="1">
    <source>
        <dbReference type="SAM" id="SignalP"/>
    </source>
</evidence>
<dbReference type="RefSeq" id="WP_379581017.1">
    <property type="nucleotide sequence ID" value="NZ_JBHUFV010000079.1"/>
</dbReference>
<evidence type="ECO:0000313" key="3">
    <source>
        <dbReference type="Proteomes" id="UP001597368"/>
    </source>
</evidence>